<dbReference type="CDD" id="cd07012">
    <property type="entry name" value="PBP2_Bug_TTT"/>
    <property type="match status" value="1"/>
</dbReference>
<organism evidence="2">
    <name type="scientific">Sheuella amnicola</name>
    <dbReference type="NCBI Taxonomy" id="2707330"/>
    <lineage>
        <taxon>Bacteria</taxon>
        <taxon>Pseudomonadati</taxon>
        <taxon>Pseudomonadota</taxon>
        <taxon>Betaproteobacteria</taxon>
        <taxon>Burkholderiales</taxon>
        <taxon>Alcaligenaceae</taxon>
        <taxon>Sheuella</taxon>
    </lineage>
</organism>
<dbReference type="PIRSF" id="PIRSF017082">
    <property type="entry name" value="YflP"/>
    <property type="match status" value="1"/>
</dbReference>
<dbReference type="Pfam" id="PF03401">
    <property type="entry name" value="TctC"/>
    <property type="match status" value="1"/>
</dbReference>
<reference evidence="2" key="1">
    <citation type="submission" date="2020-02" db="EMBL/GenBank/DDBJ databases">
        <authorList>
            <person name="Chen W.-M."/>
        </authorList>
    </citation>
    <scope>NUCLEOTIDE SEQUENCE</scope>
    <source>
        <strain evidence="2">NBD-18</strain>
    </source>
</reference>
<dbReference type="InterPro" id="IPR042100">
    <property type="entry name" value="Bug_dom1"/>
</dbReference>
<dbReference type="PANTHER" id="PTHR42928:SF5">
    <property type="entry name" value="BLR1237 PROTEIN"/>
    <property type="match status" value="1"/>
</dbReference>
<comment type="caution">
    <text evidence="2">The sequence shown here is derived from an EMBL/GenBank/DDBJ whole genome shotgun (WGS) entry which is preliminary data.</text>
</comment>
<evidence type="ECO:0000256" key="1">
    <source>
        <dbReference type="ARBA" id="ARBA00006987"/>
    </source>
</evidence>
<dbReference type="RefSeq" id="WP_163651405.1">
    <property type="nucleotide sequence ID" value="NZ_JAAGRN010000001.1"/>
</dbReference>
<dbReference type="Gene3D" id="3.40.190.10">
    <property type="entry name" value="Periplasmic binding protein-like II"/>
    <property type="match status" value="1"/>
</dbReference>
<dbReference type="EMBL" id="JAAGRN010000001">
    <property type="protein sequence ID" value="NDY81683.1"/>
    <property type="molecule type" value="Genomic_DNA"/>
</dbReference>
<accession>A0A6B2QUV0</accession>
<proteinExistence type="inferred from homology"/>
<gene>
    <name evidence="2" type="ORF">G3I67_00415</name>
</gene>
<dbReference type="PANTHER" id="PTHR42928">
    <property type="entry name" value="TRICARBOXYLATE-BINDING PROTEIN"/>
    <property type="match status" value="1"/>
</dbReference>
<dbReference type="Gene3D" id="3.40.190.150">
    <property type="entry name" value="Bordetella uptake gene, domain 1"/>
    <property type="match status" value="1"/>
</dbReference>
<name>A0A6B2QUV0_9BURK</name>
<comment type="similarity">
    <text evidence="1">Belongs to the UPF0065 (bug) family.</text>
</comment>
<protein>
    <submittedName>
        <fullName evidence="2">Tripartite tricarboxylate transporter substrate binding protein</fullName>
    </submittedName>
</protein>
<dbReference type="InterPro" id="IPR005064">
    <property type="entry name" value="BUG"/>
</dbReference>
<sequence>MGFIAHAQTSQWPDKSISMIVGFPAGGPTDLAARSLAPSMQKQLGQTIVIENKPGATGSIAAAQVKRAAPDGYTLFVSSIGTFVVAPHLLKQINYDALKDFDYISLPFQAPNVLVTGPARPERTVAQVLAAMKKQPGKLTFASSGVGASDHLSAELLWQQSKTQGLHVPYKGGAPAMQDTLGGQVDFFMTNINAVLPHILAGRLHAIAITDNKRSPALPDVPTFAEAGVPGMEVYGWQGLVAPKGLPEPVKKKISDAAIQAMRDPDTVKKLNNLGVTIVANTPEEFTAFVERENKRWKDLIQARKISVD</sequence>
<evidence type="ECO:0000313" key="2">
    <source>
        <dbReference type="EMBL" id="NDY81683.1"/>
    </source>
</evidence>
<dbReference type="SUPFAM" id="SSF53850">
    <property type="entry name" value="Periplasmic binding protein-like II"/>
    <property type="match status" value="1"/>
</dbReference>
<dbReference type="AlphaFoldDB" id="A0A6B2QUV0"/>